<dbReference type="GO" id="GO:0048188">
    <property type="term" value="C:Set1C/COMPASS complex"/>
    <property type="evidence" value="ECO:0007669"/>
    <property type="project" value="InterPro"/>
</dbReference>
<feature type="compositionally biased region" description="Acidic residues" evidence="3">
    <location>
        <begin position="489"/>
        <end position="499"/>
    </location>
</feature>
<organism evidence="4 5">
    <name type="scientific">Popillia japonica</name>
    <name type="common">Japanese beetle</name>
    <dbReference type="NCBI Taxonomy" id="7064"/>
    <lineage>
        <taxon>Eukaryota</taxon>
        <taxon>Metazoa</taxon>
        <taxon>Ecdysozoa</taxon>
        <taxon>Arthropoda</taxon>
        <taxon>Hexapoda</taxon>
        <taxon>Insecta</taxon>
        <taxon>Pterygota</taxon>
        <taxon>Neoptera</taxon>
        <taxon>Endopterygota</taxon>
        <taxon>Coleoptera</taxon>
        <taxon>Polyphaga</taxon>
        <taxon>Scarabaeiformia</taxon>
        <taxon>Scarabaeidae</taxon>
        <taxon>Rutelinae</taxon>
        <taxon>Popillia</taxon>
    </lineage>
</organism>
<reference evidence="4 5" key="1">
    <citation type="journal article" date="2024" name="BMC Genomics">
        <title>De novo assembly and annotation of Popillia japonica's genome with initial clues to its potential as an invasive pest.</title>
        <authorList>
            <person name="Cucini C."/>
            <person name="Boschi S."/>
            <person name="Funari R."/>
            <person name="Cardaioli E."/>
            <person name="Iannotti N."/>
            <person name="Marturano G."/>
            <person name="Paoli F."/>
            <person name="Bruttini M."/>
            <person name="Carapelli A."/>
            <person name="Frati F."/>
            <person name="Nardi F."/>
        </authorList>
    </citation>
    <scope>NUCLEOTIDE SEQUENCE [LARGE SCALE GENOMIC DNA]</scope>
    <source>
        <strain evidence="4">DMR45628</strain>
    </source>
</reference>
<comment type="caution">
    <text evidence="4">The sequence shown here is derived from an EMBL/GenBank/DDBJ whole genome shotgun (WGS) entry which is preliminary data.</text>
</comment>
<dbReference type="InterPro" id="IPR049630">
    <property type="entry name" value="DYDC-like_DD"/>
</dbReference>
<keyword evidence="5" id="KW-1185">Reference proteome</keyword>
<evidence type="ECO:0000256" key="1">
    <source>
        <dbReference type="ARBA" id="ARBA00010849"/>
    </source>
</evidence>
<dbReference type="Proteomes" id="UP001458880">
    <property type="component" value="Unassembled WGS sequence"/>
</dbReference>
<protein>
    <submittedName>
        <fullName evidence="4">Dpy-30 motif</fullName>
    </submittedName>
</protein>
<comment type="similarity">
    <text evidence="1">Belongs to the dpy-30 family.</text>
</comment>
<evidence type="ECO:0000313" key="4">
    <source>
        <dbReference type="EMBL" id="KAK9720324.1"/>
    </source>
</evidence>
<dbReference type="InterPro" id="IPR035915">
    <property type="entry name" value="Plakin_repeat_sf"/>
</dbReference>
<evidence type="ECO:0000313" key="5">
    <source>
        <dbReference type="Proteomes" id="UP001458880"/>
    </source>
</evidence>
<dbReference type="CDD" id="cd22966">
    <property type="entry name" value="DD_DYDC-like"/>
    <property type="match status" value="1"/>
</dbReference>
<evidence type="ECO:0000256" key="2">
    <source>
        <dbReference type="SAM" id="Coils"/>
    </source>
</evidence>
<feature type="coiled-coil region" evidence="2">
    <location>
        <begin position="87"/>
        <end position="114"/>
    </location>
</feature>
<dbReference type="Gene3D" id="3.90.1290.10">
    <property type="entry name" value="Plakin repeat"/>
    <property type="match status" value="1"/>
</dbReference>
<dbReference type="SUPFAM" id="SSF75399">
    <property type="entry name" value="Plakin repeat"/>
    <property type="match status" value="1"/>
</dbReference>
<dbReference type="PANTHER" id="PTHR23356:SF16">
    <property type="entry name" value="DPY30 DOMAIN CONTAINING 2"/>
    <property type="match status" value="1"/>
</dbReference>
<dbReference type="Pfam" id="PF05186">
    <property type="entry name" value="Dpy-30"/>
    <property type="match status" value="1"/>
</dbReference>
<dbReference type="EMBL" id="JASPKY010000211">
    <property type="protein sequence ID" value="KAK9720324.1"/>
    <property type="molecule type" value="Genomic_DNA"/>
</dbReference>
<proteinExistence type="inferred from homology"/>
<feature type="coiled-coil region" evidence="2">
    <location>
        <begin position="151"/>
        <end position="221"/>
    </location>
</feature>
<dbReference type="AlphaFoldDB" id="A0AAW1KLA5"/>
<sequence length="519" mass="59256">MTDEEIQTTISRLSAQIDQIQVKIDQINNLTDEAIAKLEAQKRDLRIVHPNYSTIQKNIHDINVDHDQVVNKLLQKQTHVKARKASLDQLDFTVAQLDREISRIQADRDRTRDRTIFELNKKREDIMNALKSTESLTIQITRLTQQLELLSSMHSNEMAALQKELADLQARTDLTDSQKQLALAELTRKIREKEEVYQQHVKSLEKQREESMLLLKDYTDEETSEMKQNLLSEIDDLEAMKVGASPSEVEAINRKIAALKEQLEELDMLAELRSRGLRLTPSGRIQSKSGTIYTIEEARQKGLLDGLNLKLFLDDKLKETGLSITKSGNIRTKSGRHLSLSEAKEQGLLKDDIFDLIQGTSKKSSLSGSSTSLERLSDQDVNYLKITVGKPLTLALAEICVKQPRDPIHYLGHWLFKYRYNQEIDDIKKKEVEELIAERERIRLETWHTEIEEAARATVMEMIFKAHEESVKNQLQAAEAAQILAEATGEGEEENDELAEEAKDVLGEYNGPPVGQRRI</sequence>
<name>A0AAW1KLA5_POPJA</name>
<evidence type="ECO:0000256" key="3">
    <source>
        <dbReference type="SAM" id="MobiDB-lite"/>
    </source>
</evidence>
<gene>
    <name evidence="4" type="ORF">QE152_g22156</name>
</gene>
<feature type="region of interest" description="Disordered" evidence="3">
    <location>
        <begin position="483"/>
        <end position="519"/>
    </location>
</feature>
<dbReference type="InterPro" id="IPR007858">
    <property type="entry name" value="Dpy-30_motif"/>
</dbReference>
<dbReference type="InterPro" id="IPR037856">
    <property type="entry name" value="Sdc1/DPY30"/>
</dbReference>
<dbReference type="Gene3D" id="1.20.890.10">
    <property type="entry name" value="cAMP-dependent protein kinase regulatory subunit, dimerization-anchoring domain"/>
    <property type="match status" value="1"/>
</dbReference>
<feature type="coiled-coil region" evidence="2">
    <location>
        <begin position="10"/>
        <end position="44"/>
    </location>
</feature>
<dbReference type="PANTHER" id="PTHR23356">
    <property type="entry name" value="DPY30-RELATED"/>
    <property type="match status" value="1"/>
</dbReference>
<keyword evidence="2" id="KW-0175">Coiled coil</keyword>
<accession>A0AAW1KLA5</accession>